<keyword evidence="1" id="KW-0812">Transmembrane</keyword>
<organism evidence="3 4">
    <name type="scientific">Candidatus Gottesmanbacteria bacterium GW2011_GWA1_34_13</name>
    <dbReference type="NCBI Taxonomy" id="1618434"/>
    <lineage>
        <taxon>Bacteria</taxon>
        <taxon>Candidatus Gottesmaniibacteriota</taxon>
    </lineage>
</organism>
<dbReference type="EMBL" id="LBPN01000001">
    <property type="protein sequence ID" value="KKP59933.1"/>
    <property type="molecule type" value="Genomic_DNA"/>
</dbReference>
<name>A0A0G0ASA0_9BACT</name>
<dbReference type="InterPro" id="IPR029044">
    <property type="entry name" value="Nucleotide-diphossugar_trans"/>
</dbReference>
<comment type="caution">
    <text evidence="3">The sequence shown here is derived from an EMBL/GenBank/DDBJ whole genome shotgun (WGS) entry which is preliminary data.</text>
</comment>
<dbReference type="PANTHER" id="PTHR43685:SF3">
    <property type="entry name" value="SLR2126 PROTEIN"/>
    <property type="match status" value="1"/>
</dbReference>
<protein>
    <recommendedName>
        <fullName evidence="2">Glycosyltransferase 2-like domain-containing protein</fullName>
    </recommendedName>
</protein>
<sequence length="281" mass="32580">MKITVIIPSYNEWPYIKYCLISLSKQTIKHEIIAVDDGSKDKTYEKLVEFIKEHHFENLKLLKQDHLGPAQARNLGAKNALGEILVFVDADMTFSSDFLQQLTNPILENKFKGTFSKNEKVANWDNFWAKSWNYNQNLANDLRIPSDYPLFAPVFRAILKSEFERVGGFTKGLGWVDDWSLSKKLGYKASSTQAVYYHHNPETLFQVFKQANWIGKNVFLTGNISLFVKNLMKYSFLVSILLGFFKSIKFKLWKFFIFKIIYDFGITSGILSTLFSTNRNK</sequence>
<evidence type="ECO:0000313" key="4">
    <source>
        <dbReference type="Proteomes" id="UP000034176"/>
    </source>
</evidence>
<keyword evidence="1" id="KW-0472">Membrane</keyword>
<dbReference type="Gene3D" id="3.90.550.10">
    <property type="entry name" value="Spore Coat Polysaccharide Biosynthesis Protein SpsA, Chain A"/>
    <property type="match status" value="1"/>
</dbReference>
<gene>
    <name evidence="3" type="ORF">UR52_C0001G0013</name>
</gene>
<dbReference type="InterPro" id="IPR001173">
    <property type="entry name" value="Glyco_trans_2-like"/>
</dbReference>
<evidence type="ECO:0000259" key="2">
    <source>
        <dbReference type="Pfam" id="PF00535"/>
    </source>
</evidence>
<reference evidence="3 4" key="1">
    <citation type="journal article" date="2015" name="Nature">
        <title>rRNA introns, odd ribosomes, and small enigmatic genomes across a large radiation of phyla.</title>
        <authorList>
            <person name="Brown C.T."/>
            <person name="Hug L.A."/>
            <person name="Thomas B.C."/>
            <person name="Sharon I."/>
            <person name="Castelle C.J."/>
            <person name="Singh A."/>
            <person name="Wilkins M.J."/>
            <person name="Williams K.H."/>
            <person name="Banfield J.F."/>
        </authorList>
    </citation>
    <scope>NUCLEOTIDE SEQUENCE [LARGE SCALE GENOMIC DNA]</scope>
</reference>
<evidence type="ECO:0000313" key="3">
    <source>
        <dbReference type="EMBL" id="KKP59933.1"/>
    </source>
</evidence>
<dbReference type="STRING" id="1618434.UR52_C0001G0013"/>
<proteinExistence type="predicted"/>
<feature type="transmembrane region" description="Helical" evidence="1">
    <location>
        <begin position="231"/>
        <end position="248"/>
    </location>
</feature>
<dbReference type="InterPro" id="IPR050834">
    <property type="entry name" value="Glycosyltransf_2"/>
</dbReference>
<dbReference type="CDD" id="cd00761">
    <property type="entry name" value="Glyco_tranf_GTA_type"/>
    <property type="match status" value="1"/>
</dbReference>
<evidence type="ECO:0000256" key="1">
    <source>
        <dbReference type="SAM" id="Phobius"/>
    </source>
</evidence>
<dbReference type="Proteomes" id="UP000034176">
    <property type="component" value="Unassembled WGS sequence"/>
</dbReference>
<dbReference type="AlphaFoldDB" id="A0A0G0ASA0"/>
<dbReference type="PANTHER" id="PTHR43685">
    <property type="entry name" value="GLYCOSYLTRANSFERASE"/>
    <property type="match status" value="1"/>
</dbReference>
<accession>A0A0G0ASA0</accession>
<dbReference type="Pfam" id="PF00535">
    <property type="entry name" value="Glycos_transf_2"/>
    <property type="match status" value="1"/>
</dbReference>
<keyword evidence="1" id="KW-1133">Transmembrane helix</keyword>
<dbReference type="SUPFAM" id="SSF53448">
    <property type="entry name" value="Nucleotide-diphospho-sugar transferases"/>
    <property type="match status" value="1"/>
</dbReference>
<feature type="domain" description="Glycosyltransferase 2-like" evidence="2">
    <location>
        <begin position="4"/>
        <end position="163"/>
    </location>
</feature>
<feature type="transmembrane region" description="Helical" evidence="1">
    <location>
        <begin position="255"/>
        <end position="275"/>
    </location>
</feature>